<evidence type="ECO:0000313" key="3">
    <source>
        <dbReference type="Proteomes" id="UP000325577"/>
    </source>
</evidence>
<evidence type="ECO:0000313" key="2">
    <source>
        <dbReference type="EMBL" id="KAA8546574.1"/>
    </source>
</evidence>
<protein>
    <submittedName>
        <fullName evidence="2">Uncharacterized protein</fullName>
    </submittedName>
</protein>
<evidence type="ECO:0000256" key="1">
    <source>
        <dbReference type="SAM" id="Phobius"/>
    </source>
</evidence>
<proteinExistence type="predicted"/>
<reference evidence="2 3" key="1">
    <citation type="submission" date="2019-09" db="EMBL/GenBank/DDBJ databases">
        <title>A chromosome-level genome assembly of the Chinese tupelo Nyssa sinensis.</title>
        <authorList>
            <person name="Yang X."/>
            <person name="Kang M."/>
            <person name="Yang Y."/>
            <person name="Xiong H."/>
            <person name="Wang M."/>
            <person name="Zhang Z."/>
            <person name="Wang Z."/>
            <person name="Wu H."/>
            <person name="Ma T."/>
            <person name="Liu J."/>
            <person name="Xi Z."/>
        </authorList>
    </citation>
    <scope>NUCLEOTIDE SEQUENCE [LARGE SCALE GENOMIC DNA]</scope>
    <source>
        <strain evidence="2">J267</strain>
        <tissue evidence="2">Leaf</tissue>
    </source>
</reference>
<dbReference type="EMBL" id="CM018032">
    <property type="protein sequence ID" value="KAA8546574.1"/>
    <property type="molecule type" value="Genomic_DNA"/>
</dbReference>
<feature type="transmembrane region" description="Helical" evidence="1">
    <location>
        <begin position="63"/>
        <end position="81"/>
    </location>
</feature>
<sequence>MLILNPTKTEALSRMPNPNFASTALSLETNNSVKLSPNIQRVGLTGWLVWASLRRNREFRCQILYLIGFGPLGLLGFICFLV</sequence>
<name>A0A5J5BVB9_9ASTE</name>
<dbReference type="Proteomes" id="UP000325577">
    <property type="component" value="Linkage Group LG1"/>
</dbReference>
<keyword evidence="1" id="KW-0812">Transmembrane</keyword>
<gene>
    <name evidence="2" type="ORF">F0562_002687</name>
</gene>
<keyword evidence="1" id="KW-1133">Transmembrane helix</keyword>
<keyword evidence="1" id="KW-0472">Membrane</keyword>
<organism evidence="2 3">
    <name type="scientific">Nyssa sinensis</name>
    <dbReference type="NCBI Taxonomy" id="561372"/>
    <lineage>
        <taxon>Eukaryota</taxon>
        <taxon>Viridiplantae</taxon>
        <taxon>Streptophyta</taxon>
        <taxon>Embryophyta</taxon>
        <taxon>Tracheophyta</taxon>
        <taxon>Spermatophyta</taxon>
        <taxon>Magnoliopsida</taxon>
        <taxon>eudicotyledons</taxon>
        <taxon>Gunneridae</taxon>
        <taxon>Pentapetalae</taxon>
        <taxon>asterids</taxon>
        <taxon>Cornales</taxon>
        <taxon>Nyssaceae</taxon>
        <taxon>Nyssa</taxon>
    </lineage>
</organism>
<keyword evidence="3" id="KW-1185">Reference proteome</keyword>
<accession>A0A5J5BVB9</accession>
<dbReference type="AlphaFoldDB" id="A0A5J5BVB9"/>